<comment type="similarity">
    <text evidence="3">Belongs to the TYW1 family.</text>
</comment>
<keyword evidence="8" id="KW-0479">Metal-binding</keyword>
<dbReference type="SFLD" id="SFLDS00029">
    <property type="entry name" value="Radical_SAM"/>
    <property type="match status" value="1"/>
</dbReference>
<dbReference type="Pfam" id="PF00258">
    <property type="entry name" value="Flavodoxin_1"/>
    <property type="match status" value="1"/>
</dbReference>
<keyword evidence="7" id="KW-0819">tRNA processing</keyword>
<evidence type="ECO:0000256" key="1">
    <source>
        <dbReference type="ARBA" id="ARBA00001966"/>
    </source>
</evidence>
<keyword evidence="10" id="KW-0408">Iron</keyword>
<comment type="caution">
    <text evidence="18">The sequence shown here is derived from an EMBL/GenBank/DDBJ whole genome shotgun (WGS) entry which is preliminary data.</text>
</comment>
<feature type="region of interest" description="Disordered" evidence="15">
    <location>
        <begin position="345"/>
        <end position="364"/>
    </location>
</feature>
<organism evidence="18 19">
    <name type="scientific">Mucor flavus</name>
    <dbReference type="NCBI Taxonomy" id="439312"/>
    <lineage>
        <taxon>Eukaryota</taxon>
        <taxon>Fungi</taxon>
        <taxon>Fungi incertae sedis</taxon>
        <taxon>Mucoromycota</taxon>
        <taxon>Mucoromycotina</taxon>
        <taxon>Mucoromycetes</taxon>
        <taxon>Mucorales</taxon>
        <taxon>Mucorineae</taxon>
        <taxon>Mucoraceae</taxon>
        <taxon>Mucor</taxon>
    </lineage>
</organism>
<dbReference type="SUPFAM" id="SSF102114">
    <property type="entry name" value="Radical SAM enzymes"/>
    <property type="match status" value="1"/>
</dbReference>
<feature type="compositionally biased region" description="Basic and acidic residues" evidence="15">
    <location>
        <begin position="99"/>
        <end position="120"/>
    </location>
</feature>
<keyword evidence="11" id="KW-0411">Iron-sulfur</keyword>
<evidence type="ECO:0000256" key="6">
    <source>
        <dbReference type="ARBA" id="ARBA00022691"/>
    </source>
</evidence>
<dbReference type="CDD" id="cd01335">
    <property type="entry name" value="Radical_SAM"/>
    <property type="match status" value="1"/>
</dbReference>
<evidence type="ECO:0000259" key="16">
    <source>
        <dbReference type="PROSITE" id="PS50902"/>
    </source>
</evidence>
<accession>A0ABP9YSC6</accession>
<dbReference type="PROSITE" id="PS50902">
    <property type="entry name" value="FLAVODOXIN_LIKE"/>
    <property type="match status" value="1"/>
</dbReference>
<dbReference type="SFLD" id="SFLDG01071">
    <property type="entry name" value="tRNA_wybutosine-synthesizing"/>
    <property type="match status" value="1"/>
</dbReference>
<keyword evidence="19" id="KW-1185">Reference proteome</keyword>
<dbReference type="InterPro" id="IPR034556">
    <property type="entry name" value="tRNA_wybutosine-synthase"/>
</dbReference>
<reference evidence="18 19" key="1">
    <citation type="submission" date="2024-04" db="EMBL/GenBank/DDBJ databases">
        <title>genome sequences of Mucor flavus KT1a and Helicostylum pulchrum KT1b strains isolated from the surface of a dry-aged beef.</title>
        <authorList>
            <person name="Toyotome T."/>
            <person name="Hosono M."/>
            <person name="Torimaru M."/>
            <person name="Fukuda K."/>
            <person name="Mikami N."/>
        </authorList>
    </citation>
    <scope>NUCLEOTIDE SEQUENCE [LARGE SCALE GENOMIC DNA]</scope>
    <source>
        <strain evidence="18 19">KT1a</strain>
    </source>
</reference>
<keyword evidence="9" id="KW-0547">Nucleotide-binding</keyword>
<comment type="pathway">
    <text evidence="2">tRNA modification; wybutosine-tRNA(Phe) biosynthesis.</text>
</comment>
<dbReference type="InterPro" id="IPR058240">
    <property type="entry name" value="rSAM_sf"/>
</dbReference>
<keyword evidence="12" id="KW-0456">Lyase</keyword>
<dbReference type="InterPro" id="IPR029039">
    <property type="entry name" value="Flavoprotein-like_sf"/>
</dbReference>
<feature type="domain" description="Flavodoxin-like" evidence="16">
    <location>
        <begin position="139"/>
        <end position="288"/>
    </location>
</feature>
<comment type="cofactor">
    <cofactor evidence="1">
        <name>[4Fe-4S] cluster</name>
        <dbReference type="ChEBI" id="CHEBI:49883"/>
    </cofactor>
</comment>
<dbReference type="PANTHER" id="PTHR13930:SF0">
    <property type="entry name" value="S-ADENOSYL-L-METHIONINE-DEPENDENT TRNA 4-DEMETHYLWYOSINE SYNTHASE TYW1-RELATED"/>
    <property type="match status" value="1"/>
</dbReference>
<dbReference type="PRINTS" id="PR00369">
    <property type="entry name" value="FLAVODOXIN"/>
</dbReference>
<dbReference type="InterPro" id="IPR001094">
    <property type="entry name" value="Flavdoxin-like"/>
</dbReference>
<feature type="compositionally biased region" description="Acidic residues" evidence="15">
    <location>
        <begin position="308"/>
        <end position="332"/>
    </location>
</feature>
<evidence type="ECO:0000256" key="3">
    <source>
        <dbReference type="ARBA" id="ARBA00010115"/>
    </source>
</evidence>
<evidence type="ECO:0000256" key="12">
    <source>
        <dbReference type="ARBA" id="ARBA00023239"/>
    </source>
</evidence>
<dbReference type="EMBL" id="BAABUK010000005">
    <property type="protein sequence ID" value="GAA5809753.1"/>
    <property type="molecule type" value="Genomic_DNA"/>
</dbReference>
<dbReference type="PANTHER" id="PTHR13930">
    <property type="entry name" value="S-ADENOSYL-L-METHIONINE-DEPENDENT TRNA 4-DEMETHYLWYOSINE SYNTHASE"/>
    <property type="match status" value="1"/>
</dbReference>
<evidence type="ECO:0000256" key="5">
    <source>
        <dbReference type="ARBA" id="ARBA00022485"/>
    </source>
</evidence>
<evidence type="ECO:0000256" key="13">
    <source>
        <dbReference type="ARBA" id="ARBA00025368"/>
    </source>
</evidence>
<evidence type="ECO:0000256" key="2">
    <source>
        <dbReference type="ARBA" id="ARBA00004797"/>
    </source>
</evidence>
<evidence type="ECO:0000259" key="17">
    <source>
        <dbReference type="PROSITE" id="PS51918"/>
    </source>
</evidence>
<evidence type="ECO:0000313" key="19">
    <source>
        <dbReference type="Proteomes" id="UP001473302"/>
    </source>
</evidence>
<dbReference type="SUPFAM" id="SSF52218">
    <property type="entry name" value="Flavoproteins"/>
    <property type="match status" value="1"/>
</dbReference>
<dbReference type="EC" id="4.1.3.44" evidence="4"/>
<dbReference type="InterPro" id="IPR008254">
    <property type="entry name" value="Flavodoxin/NO_synth"/>
</dbReference>
<dbReference type="Pfam" id="PF04055">
    <property type="entry name" value="Radical_SAM"/>
    <property type="match status" value="1"/>
</dbReference>
<keyword evidence="6" id="KW-0949">S-adenosyl-L-methionine</keyword>
<evidence type="ECO:0000256" key="8">
    <source>
        <dbReference type="ARBA" id="ARBA00022723"/>
    </source>
</evidence>
<evidence type="ECO:0000256" key="14">
    <source>
        <dbReference type="ARBA" id="ARBA00049466"/>
    </source>
</evidence>
<dbReference type="Gene3D" id="3.40.50.360">
    <property type="match status" value="1"/>
</dbReference>
<dbReference type="Proteomes" id="UP001473302">
    <property type="component" value="Unassembled WGS sequence"/>
</dbReference>
<evidence type="ECO:0000256" key="4">
    <source>
        <dbReference type="ARBA" id="ARBA00012821"/>
    </source>
</evidence>
<evidence type="ECO:0000256" key="11">
    <source>
        <dbReference type="ARBA" id="ARBA00023014"/>
    </source>
</evidence>
<proteinExistence type="inferred from homology"/>
<evidence type="ECO:0000256" key="9">
    <source>
        <dbReference type="ARBA" id="ARBA00022741"/>
    </source>
</evidence>
<dbReference type="InterPro" id="IPR013785">
    <property type="entry name" value="Aldolase_TIM"/>
</dbReference>
<dbReference type="Pfam" id="PF08608">
    <property type="entry name" value="Wyosine_form"/>
    <property type="match status" value="1"/>
</dbReference>
<feature type="region of interest" description="Disordered" evidence="15">
    <location>
        <begin position="300"/>
        <end position="332"/>
    </location>
</feature>
<sequence length="767" mass="86222">MCTELVYTVGFISFIKNDLLYGFTNILSVGPEEPKPEEESLGCGSEQGCCKDQSKVKQACQTETTTDACCSSSKEPKQDTGCCSSSSEPKQDTGCCSSEPKKDTGCCSSEPKKDTGCQDTGKEACACEGEKEPVIIDNLKIIFSTLTGTAKTMASEIENKIRQNERVTVNKIDIMDITEYDNDNLLQETAVCVFILSTYNVEGPLDWFSNWLHDLRYDFRVDRDALKKLRYSVCGLGDSAYGDEFNLAAANIDKWLGRLGATRIYPLGECDKNADQKGQFDTWSTGFVSELEDKQCLEFSPTDISYQSDEEDDEASGEENADIDIDGSGDEMVDLEDMGNMASKIKAAKEKRAEEEEDYENSKAKAKRMIGVDDNKPREKAVAPQAREMVSPMILKNLTKQGYKVIGTHSGVKICRWTKSALRGRGFCYKHAFYGIQSHLCMETTPSLACANKCVFCWRHHTNPVGTTWRWKVDDPQFILDGAMENHYKMIKQLKGVPGVKAERFQEAFTIKHCALSLVGEPIFYPHINDFVTMLHKKRISSFLVTNAQFPDKIAEMVPITQLYVSVDAATKETLKKIDRPLFRDFWERFLNCLEQLALKGQRTVYRMTLVKGHNTAEIDGYVELIRRGKPSFIEVKGVTYCGYSGASDLTMANVPFHVEVIDFCQKLVSKLGGDYEISAEHAHSCSLLIAHKDFKVNGEWHTHIDYDKFFELVESGKPFNSLDYMAKTPEWALHGHEAAGFDPEETRFYRKNRKVVAAPENPDINA</sequence>
<dbReference type="InterPro" id="IPR007197">
    <property type="entry name" value="rSAM"/>
</dbReference>
<feature type="region of interest" description="Disordered" evidence="15">
    <location>
        <begin position="68"/>
        <end position="120"/>
    </location>
</feature>
<feature type="domain" description="Radical SAM core" evidence="17">
    <location>
        <begin position="434"/>
        <end position="677"/>
    </location>
</feature>
<keyword evidence="5" id="KW-0004">4Fe-4S</keyword>
<comment type="function">
    <text evidence="13">Probable component of the wybutosine biosynthesis pathway. Wybutosine is a hyper modified guanosine with a tricyclic base found at the 3'-position adjacent to the anticodon of eukaryotic phenylalanine tRNA. Catalyzes the condensation of N-methylguanine with 2 carbon atoms from pyruvate to form the tricyclic 4-demethylwyosine, an intermediate in wybutosine biosynthesis.</text>
</comment>
<evidence type="ECO:0000256" key="7">
    <source>
        <dbReference type="ARBA" id="ARBA00022694"/>
    </source>
</evidence>
<protein>
    <recommendedName>
        <fullName evidence="4">tRNA 4-demethylwyosine synthase (AdoMet-dependent)</fullName>
        <ecNumber evidence="4">4.1.3.44</ecNumber>
    </recommendedName>
</protein>
<dbReference type="Gene3D" id="3.20.20.70">
    <property type="entry name" value="Aldolase class I"/>
    <property type="match status" value="1"/>
</dbReference>
<dbReference type="InterPro" id="IPR013917">
    <property type="entry name" value="tRNA_wybutosine-synth"/>
</dbReference>
<name>A0ABP9YSC6_9FUNG</name>
<comment type="catalytic activity">
    <reaction evidence="14">
        <text>N(1)-methylguanosine(37) in tRNA(Phe) + pyruvate + S-adenosyl-L-methionine = 4-demethylwyosine(37) in tRNA(Phe) + 5'-deoxyadenosine + L-methionine + CO2 + H2O</text>
        <dbReference type="Rhea" id="RHEA:36347"/>
        <dbReference type="Rhea" id="RHEA-COMP:10164"/>
        <dbReference type="Rhea" id="RHEA-COMP:10165"/>
        <dbReference type="ChEBI" id="CHEBI:15361"/>
        <dbReference type="ChEBI" id="CHEBI:15377"/>
        <dbReference type="ChEBI" id="CHEBI:16526"/>
        <dbReference type="ChEBI" id="CHEBI:17319"/>
        <dbReference type="ChEBI" id="CHEBI:57844"/>
        <dbReference type="ChEBI" id="CHEBI:59789"/>
        <dbReference type="ChEBI" id="CHEBI:64315"/>
        <dbReference type="ChEBI" id="CHEBI:73542"/>
        <dbReference type="EC" id="4.1.3.44"/>
    </reaction>
</comment>
<evidence type="ECO:0000313" key="18">
    <source>
        <dbReference type="EMBL" id="GAA5809753.1"/>
    </source>
</evidence>
<dbReference type="PROSITE" id="PS51918">
    <property type="entry name" value="RADICAL_SAM"/>
    <property type="match status" value="1"/>
</dbReference>
<evidence type="ECO:0000256" key="10">
    <source>
        <dbReference type="ARBA" id="ARBA00023004"/>
    </source>
</evidence>
<gene>
    <name evidence="18" type="ORF">MFLAVUS_003166</name>
</gene>
<evidence type="ECO:0000256" key="15">
    <source>
        <dbReference type="SAM" id="MobiDB-lite"/>
    </source>
</evidence>
<dbReference type="SFLD" id="SFLDF00284">
    <property type="entry name" value="tRNA_wybutosine-synthesizing"/>
    <property type="match status" value="1"/>
</dbReference>